<evidence type="ECO:0000313" key="1">
    <source>
        <dbReference type="EMBL" id="QCC51418.1"/>
    </source>
</evidence>
<dbReference type="STRING" id="1457250.GCA_000755225_01049"/>
<protein>
    <submittedName>
        <fullName evidence="1">Uncharacterized protein</fullName>
    </submittedName>
</protein>
<evidence type="ECO:0000313" key="2">
    <source>
        <dbReference type="Proteomes" id="UP000296706"/>
    </source>
</evidence>
<dbReference type="GeneID" id="39848051"/>
<proteinExistence type="predicted"/>
<dbReference type="OrthoDB" id="205297at2157"/>
<gene>
    <name evidence="1" type="ORF">DV733_09265</name>
</gene>
<name>A0A4D6HE18_9EURY</name>
<dbReference type="KEGG" id="hsn:DV733_09265"/>
<dbReference type="Proteomes" id="UP000296706">
    <property type="component" value="Chromosome"/>
</dbReference>
<accession>A0A4D6HE18</accession>
<dbReference type="RefSeq" id="WP_049994971.1">
    <property type="nucleotide sequence ID" value="NZ_CP031310.1"/>
</dbReference>
<keyword evidence="2" id="KW-1185">Reference proteome</keyword>
<dbReference type="AlphaFoldDB" id="A0A4D6HE18"/>
<organism evidence="1 2">
    <name type="scientific">Halapricum salinum</name>
    <dbReference type="NCBI Taxonomy" id="1457250"/>
    <lineage>
        <taxon>Archaea</taxon>
        <taxon>Methanobacteriati</taxon>
        <taxon>Methanobacteriota</taxon>
        <taxon>Stenosarchaea group</taxon>
        <taxon>Halobacteria</taxon>
        <taxon>Halobacteriales</taxon>
        <taxon>Haloarculaceae</taxon>
        <taxon>Halapricum</taxon>
    </lineage>
</organism>
<sequence length="350" mass="39505">MQLPRDHIVVLLNALYDMDERTITVQHPAAEIGELLRINLGDPQASTVTVKTGAMTYDSIINDIQREYGDEVYNELPNEAAYVKALVASGLADIRNRDEIDTTIKRYGYQDLHEGHPPRYAGFDTNLLPWRMHDVLGIDPELYGEDGAPKPVNGYTLAEGVDEELKHSHRYGHTAMPAAELADVFGTEFERLDGQPNQDSREMRLGLREYRRLRETRPHDVVASDTGDAGIIAGCKEFYADEPTGVILFSNDYGFVDRAREQKVPAVHVEFDLDVPKTITATWDEIALLLYELAVLFGVIVLPKATLYGAWDGKDEQDWQAETIDVQCRSDDLEDILRRDRAIAETYTHL</sequence>
<reference evidence="1 2" key="1">
    <citation type="journal article" date="2019" name="Nat. Commun.">
        <title>A new type of DNA phosphorothioation-based antiviral system in archaea.</title>
        <authorList>
            <person name="Xiong L."/>
            <person name="Liu S."/>
            <person name="Chen S."/>
            <person name="Xiao Y."/>
            <person name="Zhu B."/>
            <person name="Gao Y."/>
            <person name="Zhang Y."/>
            <person name="Chen B."/>
            <person name="Luo J."/>
            <person name="Deng Z."/>
            <person name="Chen X."/>
            <person name="Wang L."/>
            <person name="Chen S."/>
        </authorList>
    </citation>
    <scope>NUCLEOTIDE SEQUENCE [LARGE SCALE GENOMIC DNA]</scope>
    <source>
        <strain evidence="1 2">CBA1105</strain>
    </source>
</reference>
<dbReference type="EMBL" id="CP031310">
    <property type="protein sequence ID" value="QCC51418.1"/>
    <property type="molecule type" value="Genomic_DNA"/>
</dbReference>